<dbReference type="SUPFAM" id="SSF53062">
    <property type="entry name" value="PTS system fructose IIA component-like"/>
    <property type="match status" value="1"/>
</dbReference>
<comment type="catalytic activity">
    <reaction evidence="2">
        <text>dihydroxyacetone + phosphoenolpyruvate = dihydroxyacetone phosphate + pyruvate</text>
        <dbReference type="Rhea" id="RHEA:18381"/>
        <dbReference type="ChEBI" id="CHEBI:15361"/>
        <dbReference type="ChEBI" id="CHEBI:16016"/>
        <dbReference type="ChEBI" id="CHEBI:57642"/>
        <dbReference type="ChEBI" id="CHEBI:58702"/>
        <dbReference type="EC" id="2.7.1.121"/>
    </reaction>
</comment>
<dbReference type="CDD" id="cd00367">
    <property type="entry name" value="PTS-HPr_like"/>
    <property type="match status" value="1"/>
</dbReference>
<dbReference type="Pfam" id="PF02896">
    <property type="entry name" value="PEP-utilizers_C"/>
    <property type="match status" value="1"/>
</dbReference>
<dbReference type="GO" id="GO:0008965">
    <property type="term" value="F:phosphoenolpyruvate-protein phosphotransferase activity"/>
    <property type="evidence" value="ECO:0007669"/>
    <property type="project" value="UniProtKB-EC"/>
</dbReference>
<evidence type="ECO:0000256" key="16">
    <source>
        <dbReference type="ARBA" id="ARBA00022723"/>
    </source>
</evidence>
<dbReference type="SUPFAM" id="SSF51621">
    <property type="entry name" value="Phosphoenolpyruvate/pyruvate domain"/>
    <property type="match status" value="1"/>
</dbReference>
<feature type="domain" description="HPr" evidence="21">
    <location>
        <begin position="168"/>
        <end position="258"/>
    </location>
</feature>
<keyword evidence="22" id="KW-0670">Pyruvate</keyword>
<evidence type="ECO:0000259" key="20">
    <source>
        <dbReference type="PROSITE" id="PS51096"/>
    </source>
</evidence>
<feature type="domain" description="PTS EIIA type-4" evidence="20">
    <location>
        <begin position="1"/>
        <end position="136"/>
    </location>
</feature>
<dbReference type="PRINTS" id="PR01736">
    <property type="entry name" value="PHPHTRNFRASE"/>
</dbReference>
<comment type="caution">
    <text evidence="22">The sequence shown here is derived from an EMBL/GenBank/DDBJ whole genome shotgun (WGS) entry which is preliminary data.</text>
</comment>
<evidence type="ECO:0000256" key="1">
    <source>
        <dbReference type="ARBA" id="ARBA00000683"/>
    </source>
</evidence>
<dbReference type="InterPro" id="IPR008279">
    <property type="entry name" value="PEP-util_enz_mobile_dom"/>
</dbReference>
<dbReference type="Proteomes" id="UP000185984">
    <property type="component" value="Unassembled WGS sequence"/>
</dbReference>
<keyword evidence="11" id="KW-0813">Transport</keyword>
<dbReference type="Gene3D" id="3.30.1340.10">
    <property type="entry name" value="HPr-like"/>
    <property type="match status" value="1"/>
</dbReference>
<dbReference type="GO" id="GO:0009401">
    <property type="term" value="P:phosphoenolpyruvate-dependent sugar phosphotransferase system"/>
    <property type="evidence" value="ECO:0007669"/>
    <property type="project" value="UniProtKB-KW"/>
</dbReference>
<dbReference type="AlphaFoldDB" id="A0A1U7I0E4"/>
<keyword evidence="13" id="KW-0762">Sugar transport</keyword>
<keyword evidence="18" id="KW-0460">Magnesium</keyword>
<evidence type="ECO:0000256" key="6">
    <source>
        <dbReference type="ARBA" id="ARBA00004496"/>
    </source>
</evidence>
<dbReference type="PROSITE" id="PS00742">
    <property type="entry name" value="PEP_ENZYMES_2"/>
    <property type="match status" value="1"/>
</dbReference>
<evidence type="ECO:0000256" key="11">
    <source>
        <dbReference type="ARBA" id="ARBA00022448"/>
    </source>
</evidence>
<dbReference type="InterPro" id="IPR036637">
    <property type="entry name" value="Phosphohistidine_dom_sf"/>
</dbReference>
<dbReference type="GO" id="GO:0047324">
    <property type="term" value="F:phosphoenolpyruvate-glycerone phosphotransferase activity"/>
    <property type="evidence" value="ECO:0007669"/>
    <property type="project" value="UniProtKB-EC"/>
</dbReference>
<dbReference type="InterPro" id="IPR008731">
    <property type="entry name" value="PTS_EIN"/>
</dbReference>
<dbReference type="InterPro" id="IPR006318">
    <property type="entry name" value="PTS_EI-like"/>
</dbReference>
<dbReference type="PANTHER" id="PTHR46244:SF6">
    <property type="entry name" value="PHOSPHOENOLPYRUVATE-PROTEIN PHOSPHOTRANSFERASE"/>
    <property type="match status" value="1"/>
</dbReference>
<dbReference type="InterPro" id="IPR036662">
    <property type="entry name" value="PTS_EIIA_man-typ_sf"/>
</dbReference>
<dbReference type="InterPro" id="IPR012844">
    <property type="entry name" value="DhaM_N"/>
</dbReference>
<dbReference type="GO" id="GO:0016020">
    <property type="term" value="C:membrane"/>
    <property type="evidence" value="ECO:0007669"/>
    <property type="project" value="InterPro"/>
</dbReference>
<evidence type="ECO:0000259" key="21">
    <source>
        <dbReference type="PROSITE" id="PS51350"/>
    </source>
</evidence>
<comment type="cofactor">
    <cofactor evidence="3">
        <name>Mg(2+)</name>
        <dbReference type="ChEBI" id="CHEBI:18420"/>
    </cofactor>
</comment>
<organism evidence="22 23">
    <name type="scientific">Chroogloeocystis siderophila 5.2 s.c.1</name>
    <dbReference type="NCBI Taxonomy" id="247279"/>
    <lineage>
        <taxon>Bacteria</taxon>
        <taxon>Bacillati</taxon>
        <taxon>Cyanobacteriota</taxon>
        <taxon>Cyanophyceae</taxon>
        <taxon>Oscillatoriophycideae</taxon>
        <taxon>Chroococcales</taxon>
        <taxon>Chroococcaceae</taxon>
        <taxon>Chroogloeocystis</taxon>
    </lineage>
</organism>
<evidence type="ECO:0000256" key="13">
    <source>
        <dbReference type="ARBA" id="ARBA00022597"/>
    </source>
</evidence>
<comment type="catalytic activity">
    <reaction evidence="1">
        <text>L-histidyl-[protein] + phosphoenolpyruvate = N(pros)-phospho-L-histidyl-[protein] + pyruvate</text>
        <dbReference type="Rhea" id="RHEA:23880"/>
        <dbReference type="Rhea" id="RHEA-COMP:9745"/>
        <dbReference type="Rhea" id="RHEA-COMP:9746"/>
        <dbReference type="ChEBI" id="CHEBI:15361"/>
        <dbReference type="ChEBI" id="CHEBI:29979"/>
        <dbReference type="ChEBI" id="CHEBI:58702"/>
        <dbReference type="ChEBI" id="CHEBI:64837"/>
        <dbReference type="EC" id="2.7.3.9"/>
    </reaction>
</comment>
<dbReference type="InterPro" id="IPR035895">
    <property type="entry name" value="HPr-like_sf"/>
</dbReference>
<accession>A0A1U7I0E4</accession>
<evidence type="ECO:0000256" key="18">
    <source>
        <dbReference type="ARBA" id="ARBA00022842"/>
    </source>
</evidence>
<dbReference type="NCBIfam" id="TIGR01417">
    <property type="entry name" value="PTS_I_fam"/>
    <property type="match status" value="1"/>
</dbReference>
<dbReference type="Gene3D" id="1.10.274.10">
    <property type="entry name" value="PtsI, HPr-binding domain"/>
    <property type="match status" value="1"/>
</dbReference>
<evidence type="ECO:0000256" key="8">
    <source>
        <dbReference type="ARBA" id="ARBA00012095"/>
    </source>
</evidence>
<comment type="similarity">
    <text evidence="7">Belongs to the PEP-utilizing enzyme family.</text>
</comment>
<dbReference type="RefSeq" id="WP_073547829.1">
    <property type="nucleotide sequence ID" value="NZ_CAWMVK010000001.1"/>
</dbReference>
<dbReference type="SUPFAM" id="SSF52009">
    <property type="entry name" value="Phosphohistidine domain"/>
    <property type="match status" value="1"/>
</dbReference>
<dbReference type="OrthoDB" id="9765468at2"/>
<keyword evidence="23" id="KW-1185">Reference proteome</keyword>
<dbReference type="EC" id="2.7.3.9" evidence="9"/>
<dbReference type="Pfam" id="PF03610">
    <property type="entry name" value="EIIA-man"/>
    <property type="match status" value="1"/>
</dbReference>
<dbReference type="NCBIfam" id="TIGR01003">
    <property type="entry name" value="PTS_HPr_family"/>
    <property type="match status" value="1"/>
</dbReference>
<dbReference type="Pfam" id="PF05524">
    <property type="entry name" value="PEP-utilisers_N"/>
    <property type="match status" value="1"/>
</dbReference>
<dbReference type="STRING" id="247279.NIES1031_01090"/>
<dbReference type="InterPro" id="IPR000032">
    <property type="entry name" value="HPr-like"/>
</dbReference>
<dbReference type="Gene3D" id="3.40.50.510">
    <property type="entry name" value="Phosphotransferase system, mannose-type IIA component"/>
    <property type="match status" value="1"/>
</dbReference>
<dbReference type="GO" id="GO:0046872">
    <property type="term" value="F:metal ion binding"/>
    <property type="evidence" value="ECO:0007669"/>
    <property type="project" value="UniProtKB-KW"/>
</dbReference>
<keyword evidence="15" id="KW-0598">Phosphotransferase system</keyword>
<dbReference type="InterPro" id="IPR000121">
    <property type="entry name" value="PEP_util_C"/>
</dbReference>
<dbReference type="EMBL" id="MRCC01000001">
    <property type="protein sequence ID" value="OKH29354.1"/>
    <property type="molecule type" value="Genomic_DNA"/>
</dbReference>
<dbReference type="EC" id="2.7.1.121" evidence="8"/>
<dbReference type="Gene3D" id="3.20.20.60">
    <property type="entry name" value="Phosphoenolpyruvate-binding domains"/>
    <property type="match status" value="1"/>
</dbReference>
<evidence type="ECO:0000256" key="4">
    <source>
        <dbReference type="ARBA" id="ARBA00002788"/>
    </source>
</evidence>
<dbReference type="Gene3D" id="3.50.30.10">
    <property type="entry name" value="Phosphohistidine domain"/>
    <property type="match status" value="1"/>
</dbReference>
<comment type="subcellular location">
    <subcellularLocation>
        <location evidence="6">Cytoplasm</location>
    </subcellularLocation>
</comment>
<keyword evidence="16" id="KW-0479">Metal-binding</keyword>
<evidence type="ECO:0000256" key="15">
    <source>
        <dbReference type="ARBA" id="ARBA00022683"/>
    </source>
</evidence>
<dbReference type="PANTHER" id="PTHR46244">
    <property type="entry name" value="PHOSPHOENOLPYRUVATE-PROTEIN PHOSPHOTRANSFERASE"/>
    <property type="match status" value="1"/>
</dbReference>
<dbReference type="PROSITE" id="PS00369">
    <property type="entry name" value="PTS_HPR_HIS"/>
    <property type="match status" value="1"/>
</dbReference>
<comment type="subunit">
    <text evidence="19">Homodimer. The dihydroxyacetone kinase complex is composed of a homodimer of DhaM, a homodimer of DhaK and the subunit DhaL.</text>
</comment>
<evidence type="ECO:0000256" key="19">
    <source>
        <dbReference type="ARBA" id="ARBA00046577"/>
    </source>
</evidence>
<keyword evidence="12" id="KW-0963">Cytoplasm</keyword>
<dbReference type="InterPro" id="IPR004701">
    <property type="entry name" value="PTS_EIIA_man-typ"/>
</dbReference>
<sequence length="849" mass="91414">MVGIVIVSHSKQLAAGVRELAAQMVSGDVALAVAAGIDDPDNPLGTDAMQVYQAIESVYSDDGVVVLMDLGSALLSAEMALEFLTEEQCEKIYLCEAPLVEGAIAATISAAQLNSIEQVLAEARGALTAKAAQLGIDVISDTLISPQNPPLVNDREAKEHSRTDNPYTLQIQLTVANRLGLHARPAARFVTTAAKFQAQIRVRNVTRNTDFVQANSINQVATLGVRQGHEIAIAATGIDAEAALAALQELVTNNFGEDDSDLIPTVIDSSETVEGELLGIPASSGVAIAPIFQYRPTTVQVEEYIVEDTANEWQRIQTAIQTATQDLQSLQSANQLGDKAEIFSAHLLVLQDPALLEPVHQRIFSHHQNAEFAWKSTIDELAHNFDTLEDAYLQERANDITDVGQRVLRSLRGITTPTIELTQPSIVVATDLSPSDTAQLDTTKVLGICTTRGSATSHTAILARSLGIPAVVGVPAAILHLANGTLLAIDGASGKVWLEPDTDTIARLQARRNAGLQARQHAQVTAHQPAITRDRKRVTIAANIGSVAEAKIAIKNGADGVGLLRTEFLYLNRTTAPTEEEQFAVYQAIAEVLDRRALIVRTLDIGGDKPLDYLGLRAESNPFLGKRGIRFCLEHQDIFKTQLRAILRASHGHQIKIMFPMVATVQEVQAAKAILAQVQTQLRQANIPFDESMQVGIMVETPSAVAIADQLATEIDFFSIGTNDLSQYVMAADRTNSQVAMLADALHPAILRSIEQTVQAAHSSGIWVGLCGELAADTLATPILVGLGLDELSLNSQAIPMVKRAVSELSTVEAEAIAQRALKLDSANRVRELVSSFYTNEEVERKTQR</sequence>
<dbReference type="InterPro" id="IPR015813">
    <property type="entry name" value="Pyrv/PenolPyrv_kinase-like_dom"/>
</dbReference>
<dbReference type="SUPFAM" id="SSF55594">
    <property type="entry name" value="HPr-like"/>
    <property type="match status" value="1"/>
</dbReference>
<evidence type="ECO:0000256" key="12">
    <source>
        <dbReference type="ARBA" id="ARBA00022490"/>
    </source>
</evidence>
<name>A0A1U7I0E4_9CHRO</name>
<keyword evidence="17" id="KW-0418">Kinase</keyword>
<reference evidence="22 23" key="1">
    <citation type="submission" date="2016-11" db="EMBL/GenBank/DDBJ databases">
        <title>Draft Genome Sequences of Nine Cyanobacterial Strains from Diverse Habitats.</title>
        <authorList>
            <person name="Zhu T."/>
            <person name="Hou S."/>
            <person name="Lu X."/>
            <person name="Hess W.R."/>
        </authorList>
    </citation>
    <scope>NUCLEOTIDE SEQUENCE [LARGE SCALE GENOMIC DNA]</scope>
    <source>
        <strain evidence="22 23">5.2 s.c.1</strain>
    </source>
</reference>
<dbReference type="GO" id="GO:0005737">
    <property type="term" value="C:cytoplasm"/>
    <property type="evidence" value="ECO:0007669"/>
    <property type="project" value="UniProtKB-SubCell"/>
</dbReference>
<protein>
    <recommendedName>
        <fullName evidence="10">Phosphocarrier protein HPr</fullName>
        <ecNumber evidence="8">2.7.1.121</ecNumber>
        <ecNumber evidence="9">2.7.3.9</ecNumber>
    </recommendedName>
</protein>
<evidence type="ECO:0000256" key="7">
    <source>
        <dbReference type="ARBA" id="ARBA00007837"/>
    </source>
</evidence>
<dbReference type="Pfam" id="PF00391">
    <property type="entry name" value="PEP-utilizers"/>
    <property type="match status" value="1"/>
</dbReference>
<dbReference type="PRINTS" id="PR00107">
    <property type="entry name" value="PHOSPHOCPHPR"/>
</dbReference>
<gene>
    <name evidence="22" type="ORF">NIES1031_01090</name>
</gene>
<evidence type="ECO:0000256" key="2">
    <source>
        <dbReference type="ARBA" id="ARBA00001113"/>
    </source>
</evidence>
<evidence type="ECO:0000256" key="9">
    <source>
        <dbReference type="ARBA" id="ARBA00012232"/>
    </source>
</evidence>
<evidence type="ECO:0000256" key="3">
    <source>
        <dbReference type="ARBA" id="ARBA00001946"/>
    </source>
</evidence>
<comment type="function">
    <text evidence="5">General (non sugar-specific) component of the phosphoenolpyruvate-dependent sugar phosphotransferase system (sugar PTS). This major carbohydrate active-transport system catalyzes the phosphorylation of incoming sugar substrates concomitantly with their translocation across the cell membrane. The phosphoryl group from phosphoenolpyruvate (PEP) is transferred to the phosphoryl carrier protein HPr by enzyme I. Phospho-HPr then transfers it to the PTS EIIA domain.</text>
</comment>
<dbReference type="PROSITE" id="PS51350">
    <property type="entry name" value="PTS_HPR_DOM"/>
    <property type="match status" value="1"/>
</dbReference>
<dbReference type="InterPro" id="IPR050499">
    <property type="entry name" value="PEP-utilizing_PTS_enzyme"/>
</dbReference>
<dbReference type="InterPro" id="IPR001020">
    <property type="entry name" value="PTS_HPr_His_P_site"/>
</dbReference>
<evidence type="ECO:0000256" key="5">
    <source>
        <dbReference type="ARBA" id="ARBA00003681"/>
    </source>
</evidence>
<evidence type="ECO:0000256" key="14">
    <source>
        <dbReference type="ARBA" id="ARBA00022679"/>
    </source>
</evidence>
<dbReference type="SUPFAM" id="SSF47831">
    <property type="entry name" value="Enzyme I of the PEP:sugar phosphotransferase system HPr-binding (sub)domain"/>
    <property type="match status" value="1"/>
</dbReference>
<evidence type="ECO:0000256" key="10">
    <source>
        <dbReference type="ARBA" id="ARBA00020422"/>
    </source>
</evidence>
<evidence type="ECO:0000313" key="23">
    <source>
        <dbReference type="Proteomes" id="UP000185984"/>
    </source>
</evidence>
<evidence type="ECO:0000313" key="22">
    <source>
        <dbReference type="EMBL" id="OKH29354.1"/>
    </source>
</evidence>
<dbReference type="Pfam" id="PF00381">
    <property type="entry name" value="PTS-HPr"/>
    <property type="match status" value="1"/>
</dbReference>
<dbReference type="InterPro" id="IPR023151">
    <property type="entry name" value="PEP_util_CS"/>
</dbReference>
<dbReference type="InterPro" id="IPR036618">
    <property type="entry name" value="PtsI_HPr-bd_sf"/>
</dbReference>
<dbReference type="PROSITE" id="PS51096">
    <property type="entry name" value="PTS_EIIA_TYPE_4"/>
    <property type="match status" value="1"/>
</dbReference>
<proteinExistence type="inferred from homology"/>
<dbReference type="InterPro" id="IPR040442">
    <property type="entry name" value="Pyrv_kinase-like_dom_sf"/>
</dbReference>
<dbReference type="NCBIfam" id="TIGR02364">
    <property type="entry name" value="dha_pts"/>
    <property type="match status" value="1"/>
</dbReference>
<evidence type="ECO:0000256" key="17">
    <source>
        <dbReference type="ARBA" id="ARBA00022777"/>
    </source>
</evidence>
<comment type="function">
    <text evidence="4">Component of the dihydroxyacetone kinase complex, which is responsible for the phosphoenolpyruvate (PEP)-dependent phosphorylation of dihydroxyacetone. DhaM serves as the phosphoryl donor. Is phosphorylated by phosphoenolpyruvate in an EI- and HPr-dependent reaction, and a phosphorelay system on histidine residues finally leads to phosphoryl transfer to DhaL and dihydroxyacetone.</text>
</comment>
<keyword evidence="14 22" id="KW-0808">Transferase</keyword>